<sequence>MIWKGPLFMPMWFPLGLFCVHFPSGSGICKVPVGLINSQSVSMLLVVLSFWLFQYMFIFNRIQQGSLFHILVIMLLWCVQGFFCTKNMMVLYALFELSLVPTLFIIFMFGYQPEKLVACLYFALYTVVCSIPFFLLVIWSPKSIFLFYVSNPTLPLVMAFLVKTPLYLFHIWLPKAHVEAPVSGSMVLASVLLKLGSYGLLLFAIDINNSTVMTMVLWISILGMVSCGFSCMRSNDLKSLVAYSSVSHMAVVTMGVVVGTKISLLSSLMMMIAHGLTSPMMFAVCNSLYMSSHSRTILLNKGLNSVSLLGFSLVFILSTNLAVPPSINLWSEMYVMMSIISTSALLSPFFMVFLFIGLAYNLYIYTSTFHGKQSKMYKSSNLMEIKSLCSGPLWCFLLFMSEEIFYVFYY</sequence>
<dbReference type="GO" id="GO:0042773">
    <property type="term" value="P:ATP synthesis coupled electron transport"/>
    <property type="evidence" value="ECO:0007669"/>
    <property type="project" value="InterPro"/>
</dbReference>
<feature type="transmembrane region" description="Helical" evidence="16">
    <location>
        <begin position="89"/>
        <end position="111"/>
    </location>
</feature>
<evidence type="ECO:0000256" key="1">
    <source>
        <dbReference type="ARBA" id="ARBA00004225"/>
    </source>
</evidence>
<name>A0A141CKF7_9BILA</name>
<evidence type="ECO:0000256" key="3">
    <source>
        <dbReference type="ARBA" id="ARBA00012944"/>
    </source>
</evidence>
<dbReference type="GO" id="GO:0015990">
    <property type="term" value="P:electron transport coupled proton transport"/>
    <property type="evidence" value="ECO:0007669"/>
    <property type="project" value="TreeGrafter"/>
</dbReference>
<evidence type="ECO:0000256" key="17">
    <source>
        <dbReference type="SAM" id="SignalP"/>
    </source>
</evidence>
<evidence type="ECO:0000256" key="10">
    <source>
        <dbReference type="ARBA" id="ARBA00022989"/>
    </source>
</evidence>
<keyword evidence="17" id="KW-0732">Signal</keyword>
<keyword evidence="11 16" id="KW-0520">NAD</keyword>
<dbReference type="GO" id="GO:0003954">
    <property type="term" value="F:NADH dehydrogenase activity"/>
    <property type="evidence" value="ECO:0007669"/>
    <property type="project" value="TreeGrafter"/>
</dbReference>
<evidence type="ECO:0000256" key="4">
    <source>
        <dbReference type="ARBA" id="ARBA00021006"/>
    </source>
</evidence>
<feature type="transmembrane region" description="Helical" evidence="16">
    <location>
        <begin position="335"/>
        <end position="364"/>
    </location>
</feature>
<comment type="subcellular location">
    <subcellularLocation>
        <location evidence="1 16">Mitochondrion membrane</location>
        <topology evidence="1 16">Multi-pass membrane protein</topology>
    </subcellularLocation>
</comment>
<keyword evidence="10 16" id="KW-1133">Transmembrane helix</keyword>
<evidence type="ECO:0000256" key="8">
    <source>
        <dbReference type="ARBA" id="ARBA00022967"/>
    </source>
</evidence>
<dbReference type="PANTHER" id="PTHR43507:SF20">
    <property type="entry name" value="NADH-UBIQUINONE OXIDOREDUCTASE CHAIN 4"/>
    <property type="match status" value="1"/>
</dbReference>
<keyword evidence="5 16" id="KW-0813">Transport</keyword>
<feature type="signal peptide" evidence="17">
    <location>
        <begin position="1"/>
        <end position="27"/>
    </location>
</feature>
<feature type="transmembrane region" description="Helical" evidence="16">
    <location>
        <begin position="385"/>
        <end position="409"/>
    </location>
</feature>
<feature type="transmembrane region" description="Helical" evidence="16">
    <location>
        <begin position="153"/>
        <end position="173"/>
    </location>
</feature>
<comment type="catalytic activity">
    <reaction evidence="15 16">
        <text>a ubiquinone + NADH + 5 H(+)(in) = a ubiquinol + NAD(+) + 4 H(+)(out)</text>
        <dbReference type="Rhea" id="RHEA:29091"/>
        <dbReference type="Rhea" id="RHEA-COMP:9565"/>
        <dbReference type="Rhea" id="RHEA-COMP:9566"/>
        <dbReference type="ChEBI" id="CHEBI:15378"/>
        <dbReference type="ChEBI" id="CHEBI:16389"/>
        <dbReference type="ChEBI" id="CHEBI:17976"/>
        <dbReference type="ChEBI" id="CHEBI:57540"/>
        <dbReference type="ChEBI" id="CHEBI:57945"/>
        <dbReference type="EC" id="7.1.1.2"/>
    </reaction>
</comment>
<reference evidence="19" key="1">
    <citation type="submission" date="2015-03" db="EMBL/GenBank/DDBJ databases">
        <title>Mitochondrial variation in chaetognaths.</title>
        <authorList>
            <person name="Marletaz F."/>
            <person name="Le Parco Y."/>
            <person name="Liu S."/>
            <person name="Peijnenburg K."/>
        </authorList>
    </citation>
    <scope>NUCLEOTIDE SEQUENCE</scope>
    <source>
        <strain evidence="19">SOR-9</strain>
    </source>
</reference>
<keyword evidence="13 16" id="KW-0496">Mitochondrion</keyword>
<keyword evidence="7 16" id="KW-0812">Transmembrane</keyword>
<proteinExistence type="inferred from homology"/>
<organism evidence="19">
    <name type="scientific">Spadella cephaloptera</name>
    <dbReference type="NCBI Taxonomy" id="52888"/>
    <lineage>
        <taxon>Eukaryota</taxon>
        <taxon>Metazoa</taxon>
        <taxon>Spiralia</taxon>
        <taxon>Gnathifera</taxon>
        <taxon>Chaetognatha</taxon>
        <taxon>Sagittoidea</taxon>
        <taxon>Phragmophora</taxon>
        <taxon>Spadellidae</taxon>
        <taxon>Spadella</taxon>
    </lineage>
</organism>
<keyword evidence="9 16" id="KW-0249">Electron transport</keyword>
<feature type="transmembrane region" description="Helical" evidence="16">
    <location>
        <begin position="118"/>
        <end position="141"/>
    </location>
</feature>
<dbReference type="EC" id="7.1.1.2" evidence="3 16"/>
<evidence type="ECO:0000256" key="14">
    <source>
        <dbReference type="ARBA" id="ARBA00023136"/>
    </source>
</evidence>
<feature type="chain" id="PRO_5007491954" description="NADH-ubiquinone oxidoreductase chain 4" evidence="17">
    <location>
        <begin position="28"/>
        <end position="410"/>
    </location>
</feature>
<comment type="function">
    <text evidence="16">Core subunit of the mitochondrial membrane respiratory chain NADH dehydrogenase (Complex I) which catalyzes electron transfer from NADH through the respiratory chain, using ubiquinone as an electron acceptor. Essential for the catalytic activity and assembly of complex I.</text>
</comment>
<evidence type="ECO:0000256" key="5">
    <source>
        <dbReference type="ARBA" id="ARBA00022448"/>
    </source>
</evidence>
<accession>A0A141CKF7</accession>
<protein>
    <recommendedName>
        <fullName evidence="4 16">NADH-ubiquinone oxidoreductase chain 4</fullName>
        <ecNumber evidence="3 16">7.1.1.2</ecNumber>
    </recommendedName>
</protein>
<dbReference type="EMBL" id="KP899751">
    <property type="protein sequence ID" value="AKS04003.1"/>
    <property type="molecule type" value="Genomic_DNA"/>
</dbReference>
<feature type="domain" description="NADH:quinone oxidoreductase/Mrp antiporter transmembrane" evidence="18">
    <location>
        <begin position="86"/>
        <end position="352"/>
    </location>
</feature>
<gene>
    <name evidence="19" type="primary">NADH4</name>
</gene>
<dbReference type="Pfam" id="PF00361">
    <property type="entry name" value="Proton_antipo_M"/>
    <property type="match status" value="1"/>
</dbReference>
<feature type="transmembrane region" description="Helical" evidence="16">
    <location>
        <begin position="302"/>
        <end position="323"/>
    </location>
</feature>
<keyword evidence="6 16" id="KW-0679">Respiratory chain</keyword>
<feature type="transmembrane region" description="Helical" evidence="16">
    <location>
        <begin position="39"/>
        <end position="59"/>
    </location>
</feature>
<feature type="transmembrane region" description="Helical" evidence="16">
    <location>
        <begin position="241"/>
        <end position="262"/>
    </location>
</feature>
<evidence type="ECO:0000259" key="18">
    <source>
        <dbReference type="Pfam" id="PF00361"/>
    </source>
</evidence>
<evidence type="ECO:0000256" key="6">
    <source>
        <dbReference type="ARBA" id="ARBA00022660"/>
    </source>
</evidence>
<dbReference type="InterPro" id="IPR001750">
    <property type="entry name" value="ND/Mrp_TM"/>
</dbReference>
<evidence type="ECO:0000256" key="12">
    <source>
        <dbReference type="ARBA" id="ARBA00023075"/>
    </source>
</evidence>
<feature type="transmembrane region" description="Helical" evidence="16">
    <location>
        <begin position="211"/>
        <end position="229"/>
    </location>
</feature>
<evidence type="ECO:0000256" key="11">
    <source>
        <dbReference type="ARBA" id="ARBA00023027"/>
    </source>
</evidence>
<evidence type="ECO:0000256" key="16">
    <source>
        <dbReference type="RuleBase" id="RU003297"/>
    </source>
</evidence>
<dbReference type="GO" id="GO:0008137">
    <property type="term" value="F:NADH dehydrogenase (ubiquinone) activity"/>
    <property type="evidence" value="ECO:0007669"/>
    <property type="project" value="UniProtKB-UniRule"/>
</dbReference>
<comment type="similarity">
    <text evidence="2 16">Belongs to the complex I subunit 4 family.</text>
</comment>
<feature type="transmembrane region" description="Helical" evidence="16">
    <location>
        <begin position="66"/>
        <end position="83"/>
    </location>
</feature>
<keyword evidence="12 16" id="KW-0830">Ubiquinone</keyword>
<keyword evidence="8" id="KW-1278">Translocase</keyword>
<geneLocation type="mitochondrion" evidence="19"/>
<feature type="transmembrane region" description="Helical" evidence="16">
    <location>
        <begin position="185"/>
        <end position="205"/>
    </location>
</feature>
<evidence type="ECO:0000256" key="2">
    <source>
        <dbReference type="ARBA" id="ARBA00009025"/>
    </source>
</evidence>
<dbReference type="GO" id="GO:0031966">
    <property type="term" value="C:mitochondrial membrane"/>
    <property type="evidence" value="ECO:0007669"/>
    <property type="project" value="UniProtKB-SubCell"/>
</dbReference>
<keyword evidence="14 16" id="KW-0472">Membrane</keyword>
<feature type="transmembrane region" description="Helical" evidence="16">
    <location>
        <begin position="268"/>
        <end position="290"/>
    </location>
</feature>
<evidence type="ECO:0000256" key="9">
    <source>
        <dbReference type="ARBA" id="ARBA00022982"/>
    </source>
</evidence>
<evidence type="ECO:0000256" key="13">
    <source>
        <dbReference type="ARBA" id="ARBA00023128"/>
    </source>
</evidence>
<evidence type="ECO:0000256" key="15">
    <source>
        <dbReference type="ARBA" id="ARBA00049551"/>
    </source>
</evidence>
<dbReference type="GO" id="GO:0048039">
    <property type="term" value="F:ubiquinone binding"/>
    <property type="evidence" value="ECO:0007669"/>
    <property type="project" value="TreeGrafter"/>
</dbReference>
<dbReference type="AlphaFoldDB" id="A0A141CKF7"/>
<evidence type="ECO:0000313" key="19">
    <source>
        <dbReference type="EMBL" id="AKS04003.1"/>
    </source>
</evidence>
<dbReference type="PANTHER" id="PTHR43507">
    <property type="entry name" value="NADH-UBIQUINONE OXIDOREDUCTASE CHAIN 4"/>
    <property type="match status" value="1"/>
</dbReference>
<dbReference type="PRINTS" id="PR01437">
    <property type="entry name" value="NUOXDRDTASE4"/>
</dbReference>
<evidence type="ECO:0000256" key="7">
    <source>
        <dbReference type="ARBA" id="ARBA00022692"/>
    </source>
</evidence>
<dbReference type="InterPro" id="IPR003918">
    <property type="entry name" value="NADH_UbQ_OxRdtase"/>
</dbReference>